<feature type="region of interest" description="Disordered" evidence="10">
    <location>
        <begin position="248"/>
        <end position="276"/>
    </location>
</feature>
<feature type="compositionally biased region" description="Basic and acidic residues" evidence="10">
    <location>
        <begin position="17"/>
        <end position="29"/>
    </location>
</feature>
<keyword evidence="5" id="KW-0813">Transport</keyword>
<evidence type="ECO:0000256" key="9">
    <source>
        <dbReference type="ARBA" id="ARBA00023225"/>
    </source>
</evidence>
<evidence type="ECO:0000256" key="7">
    <source>
        <dbReference type="ARBA" id="ARBA00022795"/>
    </source>
</evidence>
<dbReference type="Pfam" id="PF02108">
    <property type="entry name" value="FliH"/>
    <property type="match status" value="1"/>
</dbReference>
<evidence type="ECO:0000256" key="6">
    <source>
        <dbReference type="ARBA" id="ARBA00022490"/>
    </source>
</evidence>
<accession>A0ABN4Y891</accession>
<dbReference type="InterPro" id="IPR051472">
    <property type="entry name" value="T3SS_Stator/FliH"/>
</dbReference>
<evidence type="ECO:0000313" key="12">
    <source>
        <dbReference type="EMBL" id="ARD20642.1"/>
    </source>
</evidence>
<feature type="domain" description="Flagellar assembly protein FliH/Type III secretion system HrpE" evidence="11">
    <location>
        <begin position="115"/>
        <end position="235"/>
    </location>
</feature>
<dbReference type="PANTHER" id="PTHR34982">
    <property type="entry name" value="YOP PROTEINS TRANSLOCATION PROTEIN L"/>
    <property type="match status" value="1"/>
</dbReference>
<evidence type="ECO:0000256" key="4">
    <source>
        <dbReference type="ARBA" id="ARBA00016507"/>
    </source>
</evidence>
<dbReference type="EMBL" id="CP020472">
    <property type="protein sequence ID" value="ARD20642.1"/>
    <property type="molecule type" value="Genomic_DNA"/>
</dbReference>
<evidence type="ECO:0000256" key="10">
    <source>
        <dbReference type="SAM" id="MobiDB-lite"/>
    </source>
</evidence>
<dbReference type="NCBIfam" id="NF009925">
    <property type="entry name" value="PRK13386.1"/>
    <property type="match status" value="1"/>
</dbReference>
<dbReference type="InterPro" id="IPR018035">
    <property type="entry name" value="Flagellar_FliH/T3SS_HrpE"/>
</dbReference>
<evidence type="ECO:0000313" key="13">
    <source>
        <dbReference type="Proteomes" id="UP000191820"/>
    </source>
</evidence>
<keyword evidence="12" id="KW-0282">Flagellum</keyword>
<keyword evidence="13" id="KW-1185">Reference proteome</keyword>
<gene>
    <name evidence="12" type="ORF">SJ2017_0294</name>
</gene>
<dbReference type="PRINTS" id="PR01003">
    <property type="entry name" value="FLGFLIH"/>
</dbReference>
<evidence type="ECO:0000256" key="1">
    <source>
        <dbReference type="ARBA" id="ARBA00003041"/>
    </source>
</evidence>
<evidence type="ECO:0000259" key="11">
    <source>
        <dbReference type="Pfam" id="PF02108"/>
    </source>
</evidence>
<keyword evidence="7" id="KW-1005">Bacterial flagellum biogenesis</keyword>
<dbReference type="PANTHER" id="PTHR34982:SF1">
    <property type="entry name" value="FLAGELLAR ASSEMBLY PROTEIN FLIH"/>
    <property type="match status" value="1"/>
</dbReference>
<dbReference type="RefSeq" id="WP_244899751.1">
    <property type="nucleotide sequence ID" value="NZ_CP020472.1"/>
</dbReference>
<keyword evidence="6" id="KW-0963">Cytoplasm</keyword>
<keyword evidence="8" id="KW-0653">Protein transport</keyword>
<dbReference type="Proteomes" id="UP000191820">
    <property type="component" value="Chromosome"/>
</dbReference>
<feature type="region of interest" description="Disordered" evidence="10">
    <location>
        <begin position="1"/>
        <end position="29"/>
    </location>
</feature>
<evidence type="ECO:0000256" key="2">
    <source>
        <dbReference type="ARBA" id="ARBA00004496"/>
    </source>
</evidence>
<keyword evidence="9" id="KW-1006">Bacterial flagellum protein export</keyword>
<evidence type="ECO:0000256" key="5">
    <source>
        <dbReference type="ARBA" id="ARBA00022448"/>
    </source>
</evidence>
<name>A0ABN4Y891_9GAMM</name>
<sequence>MSPFLTDQKSKAMNKSPHSDRRFRLSGERVRRHQFSPLHADELAQNHEEPSWQDYQQAFDKGYDEGVVKGHEAGLVSGHKEGQQSGYAAGFNQGRIEGQLKGKEAIDEQLNNLITPLSAMKSLLEEGHTQQVMQQQELILDLVRRVSIQVIRCELTLQPQQILALVEETLAAIPDAPTDVKIHLEPSAVTQLKDIAADKVQDWTLVPDNTISAGGCRIVGDKSDADASMETRLNACLDQVENHLKRTDIEQQLSSDTSVNQSATDTTDETRGASEQ</sequence>
<comment type="function">
    <text evidence="1">Needed for flagellar regrowth and assembly.</text>
</comment>
<reference evidence="12 13" key="1">
    <citation type="submission" date="2017-03" db="EMBL/GenBank/DDBJ databases">
        <title>Genome sequencing of Shewanella japonica KCTC 22435.</title>
        <authorList>
            <person name="Kim K.M."/>
        </authorList>
    </citation>
    <scope>NUCLEOTIDE SEQUENCE [LARGE SCALE GENOMIC DNA]</scope>
    <source>
        <strain evidence="12 13">KCTC 22435</strain>
    </source>
</reference>
<comment type="similarity">
    <text evidence="3">Belongs to the FliH family.</text>
</comment>
<proteinExistence type="inferred from homology"/>
<protein>
    <recommendedName>
        <fullName evidence="4">Flagellar assembly protein FliH</fullName>
    </recommendedName>
</protein>
<dbReference type="InterPro" id="IPR000563">
    <property type="entry name" value="Flag_FliH"/>
</dbReference>
<feature type="compositionally biased region" description="Polar residues" evidence="10">
    <location>
        <begin position="250"/>
        <end position="265"/>
    </location>
</feature>
<evidence type="ECO:0000256" key="8">
    <source>
        <dbReference type="ARBA" id="ARBA00022927"/>
    </source>
</evidence>
<keyword evidence="12" id="KW-0969">Cilium</keyword>
<evidence type="ECO:0000256" key="3">
    <source>
        <dbReference type="ARBA" id="ARBA00006602"/>
    </source>
</evidence>
<feature type="compositionally biased region" description="Polar residues" evidence="10">
    <location>
        <begin position="1"/>
        <end position="13"/>
    </location>
</feature>
<organism evidence="12 13">
    <name type="scientific">Shewanella japonica</name>
    <dbReference type="NCBI Taxonomy" id="93973"/>
    <lineage>
        <taxon>Bacteria</taxon>
        <taxon>Pseudomonadati</taxon>
        <taxon>Pseudomonadota</taxon>
        <taxon>Gammaproteobacteria</taxon>
        <taxon>Alteromonadales</taxon>
        <taxon>Shewanellaceae</taxon>
        <taxon>Shewanella</taxon>
    </lineage>
</organism>
<keyword evidence="12" id="KW-0966">Cell projection</keyword>
<comment type="subcellular location">
    <subcellularLocation>
        <location evidence="2">Cytoplasm</location>
    </subcellularLocation>
</comment>